<reference evidence="2 3" key="1">
    <citation type="submission" date="2014-04" db="EMBL/GenBank/DDBJ databases">
        <title>Evolutionary Origins and Diversification of the Mycorrhizal Mutualists.</title>
        <authorList>
            <consortium name="DOE Joint Genome Institute"/>
            <consortium name="Mycorrhizal Genomics Consortium"/>
            <person name="Kohler A."/>
            <person name="Kuo A."/>
            <person name="Nagy L.G."/>
            <person name="Floudas D."/>
            <person name="Copeland A."/>
            <person name="Barry K.W."/>
            <person name="Cichocki N."/>
            <person name="Veneault-Fourrey C."/>
            <person name="LaButti K."/>
            <person name="Lindquist E.A."/>
            <person name="Lipzen A."/>
            <person name="Lundell T."/>
            <person name="Morin E."/>
            <person name="Murat C."/>
            <person name="Riley R."/>
            <person name="Ohm R."/>
            <person name="Sun H."/>
            <person name="Tunlid A."/>
            <person name="Henrissat B."/>
            <person name="Grigoriev I.V."/>
            <person name="Hibbett D.S."/>
            <person name="Martin F."/>
        </authorList>
    </citation>
    <scope>NUCLEOTIDE SEQUENCE [LARGE SCALE GENOMIC DNA]</scope>
    <source>
        <strain evidence="2 3">MD-312</strain>
    </source>
</reference>
<keyword evidence="1" id="KW-0812">Transmembrane</keyword>
<proteinExistence type="predicted"/>
<dbReference type="SUPFAM" id="SSF53254">
    <property type="entry name" value="Phosphoglycerate mutase-like"/>
    <property type="match status" value="1"/>
</dbReference>
<dbReference type="Proteomes" id="UP000053820">
    <property type="component" value="Unassembled WGS sequence"/>
</dbReference>
<protein>
    <recommendedName>
        <fullName evidence="4">Acid phosphatase</fullName>
    </recommendedName>
</protein>
<name>A0A0C9VYN5_9AGAM</name>
<evidence type="ECO:0008006" key="4">
    <source>
        <dbReference type="Google" id="ProtNLM"/>
    </source>
</evidence>
<evidence type="ECO:0000313" key="2">
    <source>
        <dbReference type="EMBL" id="KIJ63485.1"/>
    </source>
</evidence>
<dbReference type="HOGENOM" id="CLU_023111_2_1_1"/>
<organism evidence="2 3">
    <name type="scientific">Hydnomerulius pinastri MD-312</name>
    <dbReference type="NCBI Taxonomy" id="994086"/>
    <lineage>
        <taxon>Eukaryota</taxon>
        <taxon>Fungi</taxon>
        <taxon>Dikarya</taxon>
        <taxon>Basidiomycota</taxon>
        <taxon>Agaricomycotina</taxon>
        <taxon>Agaricomycetes</taxon>
        <taxon>Agaricomycetidae</taxon>
        <taxon>Boletales</taxon>
        <taxon>Boletales incertae sedis</taxon>
        <taxon>Leucogyrophana</taxon>
    </lineage>
</organism>
<evidence type="ECO:0000313" key="3">
    <source>
        <dbReference type="Proteomes" id="UP000053820"/>
    </source>
</evidence>
<keyword evidence="3" id="KW-1185">Reference proteome</keyword>
<dbReference type="PANTHER" id="PTHR11567">
    <property type="entry name" value="ACID PHOSPHATASE-RELATED"/>
    <property type="match status" value="1"/>
</dbReference>
<feature type="transmembrane region" description="Helical" evidence="1">
    <location>
        <begin position="386"/>
        <end position="405"/>
    </location>
</feature>
<dbReference type="PANTHER" id="PTHR11567:SF142">
    <property type="entry name" value="PHOSPHOGLYCERATE MUTASE-LIKE PROTEIN"/>
    <property type="match status" value="1"/>
</dbReference>
<sequence>MTDVLGVLVIARNGDRDEFHQDPTTYEPAFTESTPLGAAESHQLGSFLRSVYLTSSSPSYISGMKTDLVDTHELHIHAKAGGEGAVIFDSAIALLQGLFPPNPKNKITLANETTVTAPLGGYQYVPIETVEPGNDRSLEPWTGCPAFEQHISDVYASSEFKATAKAAQPFFGAVRDYVFGRPTTLENAWNIYDYVNTELIHNKTYAHRLPPTLVEQARGFADYHENAIFSDSEIGGIGNLAGRTILHSVLSSLQRIAFNGDPLQFLLIETSYQPFISLFHMLEMVKENPDLAGIPNFASALAFELRRGPAPEDRDFLRIKFKNGTNDNFQTYHAFGHKADIPITEFIYRIENYAITSQKQWAAACSIGYNDDYLRIGSHNGATSTVFAACAAVFFVGMFALAKFVKRSRAKKQYIRLADDEVSTHLGHQSQNYGTLANVSPWSPRRDFNWLLTGGSPLLP</sequence>
<dbReference type="EMBL" id="KN839850">
    <property type="protein sequence ID" value="KIJ63485.1"/>
    <property type="molecule type" value="Genomic_DNA"/>
</dbReference>
<accession>A0A0C9VYN5</accession>
<gene>
    <name evidence="2" type="ORF">HYDPIDRAFT_92141</name>
</gene>
<dbReference type="OrthoDB" id="258392at2759"/>
<keyword evidence="1" id="KW-0472">Membrane</keyword>
<dbReference type="InterPro" id="IPR029033">
    <property type="entry name" value="His_PPase_superfam"/>
</dbReference>
<evidence type="ECO:0000256" key="1">
    <source>
        <dbReference type="SAM" id="Phobius"/>
    </source>
</evidence>
<dbReference type="InterPro" id="IPR050645">
    <property type="entry name" value="Histidine_acid_phosphatase"/>
</dbReference>
<keyword evidence="1" id="KW-1133">Transmembrane helix</keyword>
<dbReference type="Gene3D" id="3.40.50.1240">
    <property type="entry name" value="Phosphoglycerate mutase-like"/>
    <property type="match status" value="1"/>
</dbReference>
<dbReference type="GO" id="GO:0016791">
    <property type="term" value="F:phosphatase activity"/>
    <property type="evidence" value="ECO:0007669"/>
    <property type="project" value="TreeGrafter"/>
</dbReference>
<dbReference type="AlphaFoldDB" id="A0A0C9VYN5"/>